<dbReference type="GO" id="GO:0005576">
    <property type="term" value="C:extracellular region"/>
    <property type="evidence" value="ECO:0007669"/>
    <property type="project" value="InterPro"/>
</dbReference>
<reference evidence="2 3" key="1">
    <citation type="submission" date="2023-07" db="EMBL/GenBank/DDBJ databases">
        <title>Closed genoem sequence of Methanomicrococcus sp. Hf6.</title>
        <authorList>
            <person name="Poehlein A."/>
            <person name="Protasov E."/>
            <person name="Platt K."/>
            <person name="Reeh H."/>
            <person name="Daniel R."/>
            <person name="Brune A."/>
        </authorList>
    </citation>
    <scope>NUCLEOTIDE SEQUENCE [LARGE SCALE GENOMIC DNA]</scope>
    <source>
        <strain evidence="2 3">Hf6</strain>
    </source>
</reference>
<dbReference type="Pfam" id="PF03496">
    <property type="entry name" value="ADPrib_exo_Tox"/>
    <property type="match status" value="1"/>
</dbReference>
<protein>
    <recommendedName>
        <fullName evidence="1">ADP ribosyltransferase domain-containing protein</fullName>
    </recommendedName>
</protein>
<dbReference type="InterPro" id="IPR003540">
    <property type="entry name" value="ADP-ribosyltransferase"/>
</dbReference>
<dbReference type="AlphaFoldDB" id="A0AA96UZB3"/>
<accession>A0AA96UZB3</accession>
<dbReference type="Gene3D" id="3.90.176.10">
    <property type="entry name" value="Toxin ADP-ribosyltransferase, Chain A, domain 1"/>
    <property type="match status" value="1"/>
</dbReference>
<name>A0AA96UZB3_9EURY</name>
<sequence>MKKEMTLPEDFTVSLPFVRERQEEYRAKRFKPYFERSDLTNEEKVCIGNYQDVHYWNEQKEDWSCKVPETMKEKPWCYMINSCCRFQMFYDERTYFEKELINFNVNNIDSAIEKSEIHGELFVYRGVYDIDWLKKIIRQDEFEDEAFGSFSLKKSIAYQYTNPQNPIIFRLKLKKQMKALYIDETECEMLRPRKTRYKIIEIKKQYEESLNMEVTVITIEEILK</sequence>
<gene>
    <name evidence="2" type="ORF">MmiHf6_07760</name>
</gene>
<dbReference type="RefSeq" id="WP_316558492.1">
    <property type="nucleotide sequence ID" value="NZ_CP131059.1"/>
</dbReference>
<evidence type="ECO:0000259" key="1">
    <source>
        <dbReference type="Pfam" id="PF03496"/>
    </source>
</evidence>
<dbReference type="Proteomes" id="UP001302978">
    <property type="component" value="Chromosome"/>
</dbReference>
<feature type="domain" description="ADP ribosyltransferase" evidence="1">
    <location>
        <begin position="92"/>
        <end position="211"/>
    </location>
</feature>
<dbReference type="KEGG" id="mehf:MmiHf6_07760"/>
<evidence type="ECO:0000313" key="3">
    <source>
        <dbReference type="Proteomes" id="UP001302978"/>
    </source>
</evidence>
<keyword evidence="3" id="KW-1185">Reference proteome</keyword>
<organism evidence="2 3">
    <name type="scientific">Methanimicrococcus hongohii</name>
    <dbReference type="NCBI Taxonomy" id="3028295"/>
    <lineage>
        <taxon>Archaea</taxon>
        <taxon>Methanobacteriati</taxon>
        <taxon>Methanobacteriota</taxon>
        <taxon>Stenosarchaea group</taxon>
        <taxon>Methanomicrobia</taxon>
        <taxon>Methanosarcinales</taxon>
        <taxon>Methanosarcinaceae</taxon>
        <taxon>Methanimicrococcus</taxon>
    </lineage>
</organism>
<dbReference type="EMBL" id="CP131059">
    <property type="protein sequence ID" value="WNY23469.1"/>
    <property type="molecule type" value="Genomic_DNA"/>
</dbReference>
<dbReference type="SUPFAM" id="SSF56399">
    <property type="entry name" value="ADP-ribosylation"/>
    <property type="match status" value="1"/>
</dbReference>
<dbReference type="PROSITE" id="PS51996">
    <property type="entry name" value="TR_MART"/>
    <property type="match status" value="1"/>
</dbReference>
<proteinExistence type="predicted"/>
<dbReference type="GeneID" id="85195296"/>
<evidence type="ECO:0000313" key="2">
    <source>
        <dbReference type="EMBL" id="WNY23469.1"/>
    </source>
</evidence>